<sequence>MNAVAARVQLYGIAQCDTVKKSRQWFASQGVDVQWHDFKKQGLDEATLAAWCAQLGWQALLNRRGTTWRSLDPQAQAQADGAAGAQALMLAHTSLIKRPVVHIASASGGAAALSVGYVPEQWAAALAAAQ</sequence>
<dbReference type="Pfam" id="PF03960">
    <property type="entry name" value="ArsC"/>
    <property type="match status" value="1"/>
</dbReference>
<evidence type="ECO:0000313" key="3">
    <source>
        <dbReference type="EMBL" id="PAT33637.1"/>
    </source>
</evidence>
<dbReference type="RefSeq" id="WP_095550537.1">
    <property type="nucleotide sequence ID" value="NZ_NSJF01000007.1"/>
</dbReference>
<dbReference type="PANTHER" id="PTHR30041:SF8">
    <property type="entry name" value="PROTEIN YFFB"/>
    <property type="match status" value="1"/>
</dbReference>
<name>A0A2A2A795_9BURK</name>
<dbReference type="EMBL" id="NSJF01000007">
    <property type="protein sequence ID" value="PAT33637.1"/>
    <property type="molecule type" value="Genomic_DNA"/>
</dbReference>
<dbReference type="InterPro" id="IPR036249">
    <property type="entry name" value="Thioredoxin-like_sf"/>
</dbReference>
<gene>
    <name evidence="3" type="ORF">CK620_12245</name>
</gene>
<comment type="similarity">
    <text evidence="1 2">Belongs to the ArsC family.</text>
</comment>
<evidence type="ECO:0000313" key="4">
    <source>
        <dbReference type="Proteomes" id="UP000217999"/>
    </source>
</evidence>
<accession>A0A2A2A795</accession>
<evidence type="ECO:0000256" key="2">
    <source>
        <dbReference type="PROSITE-ProRule" id="PRU01282"/>
    </source>
</evidence>
<protein>
    <submittedName>
        <fullName evidence="3">Arsenate reductase</fullName>
    </submittedName>
</protein>
<dbReference type="PANTHER" id="PTHR30041">
    <property type="entry name" value="ARSENATE REDUCTASE"/>
    <property type="match status" value="1"/>
</dbReference>
<organism evidence="3 4">
    <name type="scientific">Vandammella animalimorsus</name>
    <dbReference type="NCBI Taxonomy" id="2029117"/>
    <lineage>
        <taxon>Bacteria</taxon>
        <taxon>Pseudomonadati</taxon>
        <taxon>Pseudomonadota</taxon>
        <taxon>Betaproteobacteria</taxon>
        <taxon>Burkholderiales</taxon>
        <taxon>Comamonadaceae</taxon>
        <taxon>Vandammella</taxon>
    </lineage>
</organism>
<comment type="caution">
    <text evidence="3">The sequence shown here is derived from an EMBL/GenBank/DDBJ whole genome shotgun (WGS) entry which is preliminary data.</text>
</comment>
<dbReference type="Gene3D" id="3.40.30.10">
    <property type="entry name" value="Glutaredoxin"/>
    <property type="match status" value="1"/>
</dbReference>
<reference evidence="3 4" key="1">
    <citation type="submission" date="2017-08" db="EMBL/GenBank/DDBJ databases">
        <title>WGS of Clinical strains of the CDC Group NO-1 linked to zoonotic infections in humans.</title>
        <authorList>
            <person name="Bernier A.-M."/>
            <person name="Bernard K."/>
        </authorList>
    </citation>
    <scope>NUCLEOTIDE SEQUENCE [LARGE SCALE GENOMIC DNA]</scope>
    <source>
        <strain evidence="3 4">NML03-0146</strain>
    </source>
</reference>
<evidence type="ECO:0000256" key="1">
    <source>
        <dbReference type="ARBA" id="ARBA00007198"/>
    </source>
</evidence>
<dbReference type="PROSITE" id="PS51353">
    <property type="entry name" value="ARSC"/>
    <property type="match status" value="1"/>
</dbReference>
<dbReference type="Proteomes" id="UP000217999">
    <property type="component" value="Unassembled WGS sequence"/>
</dbReference>
<dbReference type="InterPro" id="IPR006660">
    <property type="entry name" value="Arsenate_reductase-like"/>
</dbReference>
<proteinExistence type="inferred from homology"/>
<dbReference type="SUPFAM" id="SSF52833">
    <property type="entry name" value="Thioredoxin-like"/>
    <property type="match status" value="1"/>
</dbReference>
<dbReference type="AlphaFoldDB" id="A0A2A2A795"/>